<dbReference type="EMBL" id="LCEK01000025">
    <property type="protein sequence ID" value="KKS71524.1"/>
    <property type="molecule type" value="Genomic_DNA"/>
</dbReference>
<dbReference type="Proteomes" id="UP000033867">
    <property type="component" value="Unassembled WGS sequence"/>
</dbReference>
<name>A0A0G1BE97_9BACT</name>
<accession>A0A0G1BE97</accession>
<gene>
    <name evidence="1" type="ORF">UV42_C0025G0003</name>
</gene>
<comment type="caution">
    <text evidence="1">The sequence shown here is derived from an EMBL/GenBank/DDBJ whole genome shotgun (WGS) entry which is preliminary data.</text>
</comment>
<protein>
    <submittedName>
        <fullName evidence="1">Uncharacterized protein</fullName>
    </submittedName>
</protein>
<evidence type="ECO:0000313" key="2">
    <source>
        <dbReference type="Proteomes" id="UP000033867"/>
    </source>
</evidence>
<reference evidence="1 2" key="1">
    <citation type="journal article" date="2015" name="Nature">
        <title>rRNA introns, odd ribosomes, and small enigmatic genomes across a large radiation of phyla.</title>
        <authorList>
            <person name="Brown C.T."/>
            <person name="Hug L.A."/>
            <person name="Thomas B.C."/>
            <person name="Sharon I."/>
            <person name="Castelle C.J."/>
            <person name="Singh A."/>
            <person name="Wilkins M.J."/>
            <person name="Williams K.H."/>
            <person name="Banfield J.F."/>
        </authorList>
    </citation>
    <scope>NUCLEOTIDE SEQUENCE [LARGE SCALE GENOMIC DNA]</scope>
</reference>
<proteinExistence type="predicted"/>
<evidence type="ECO:0000313" key="1">
    <source>
        <dbReference type="EMBL" id="KKS71524.1"/>
    </source>
</evidence>
<dbReference type="AlphaFoldDB" id="A0A0G1BE97"/>
<organism evidence="1 2">
    <name type="scientific">Candidatus Magasanikbacteria bacterium GW2011_GWE2_42_7</name>
    <dbReference type="NCBI Taxonomy" id="1619052"/>
    <lineage>
        <taxon>Bacteria</taxon>
        <taxon>Candidatus Magasanikiibacteriota</taxon>
    </lineage>
</organism>
<sequence>MQRNPSPPAKRDSVSAGQLFEVTTTTKPRSVLFATGLLFFYRTDFVFIRLL</sequence>